<evidence type="ECO:0000313" key="3">
    <source>
        <dbReference type="Proteomes" id="UP000267223"/>
    </source>
</evidence>
<dbReference type="RefSeq" id="WP_123120696.1">
    <property type="nucleotide sequence ID" value="NZ_RJJR01000008.1"/>
</dbReference>
<dbReference type="Proteomes" id="UP000267223">
    <property type="component" value="Unassembled WGS sequence"/>
</dbReference>
<keyword evidence="1" id="KW-1133">Transmembrane helix</keyword>
<dbReference type="OrthoDB" id="678747at2"/>
<feature type="transmembrane region" description="Helical" evidence="1">
    <location>
        <begin position="71"/>
        <end position="90"/>
    </location>
</feature>
<gene>
    <name evidence="2" type="ORF">EFY79_10660</name>
</gene>
<dbReference type="EMBL" id="RJJR01000008">
    <property type="protein sequence ID" value="RNI36143.1"/>
    <property type="molecule type" value="Genomic_DNA"/>
</dbReference>
<organism evidence="2 3">
    <name type="scientific">Hanamia caeni</name>
    <dbReference type="NCBI Taxonomy" id="2294116"/>
    <lineage>
        <taxon>Bacteria</taxon>
        <taxon>Pseudomonadati</taxon>
        <taxon>Bacteroidota</taxon>
        <taxon>Chitinophagia</taxon>
        <taxon>Chitinophagales</taxon>
        <taxon>Chitinophagaceae</taxon>
        <taxon>Hanamia</taxon>
    </lineage>
</organism>
<accession>A0A3M9NFZ9</accession>
<name>A0A3M9NFZ9_9BACT</name>
<dbReference type="AlphaFoldDB" id="A0A3M9NFZ9"/>
<keyword evidence="3" id="KW-1185">Reference proteome</keyword>
<evidence type="ECO:0000313" key="2">
    <source>
        <dbReference type="EMBL" id="RNI36143.1"/>
    </source>
</evidence>
<proteinExistence type="predicted"/>
<evidence type="ECO:0000256" key="1">
    <source>
        <dbReference type="SAM" id="Phobius"/>
    </source>
</evidence>
<keyword evidence="1" id="KW-0812">Transmembrane</keyword>
<comment type="caution">
    <text evidence="2">The sequence shown here is derived from an EMBL/GenBank/DDBJ whole genome shotgun (WGS) entry which is preliminary data.</text>
</comment>
<reference evidence="2 3" key="1">
    <citation type="submission" date="2018-11" db="EMBL/GenBank/DDBJ databases">
        <title>Draft genome sequence of Ferruginibacter sp. BO-59.</title>
        <authorList>
            <person name="Im W.T."/>
        </authorList>
    </citation>
    <scope>NUCLEOTIDE SEQUENCE [LARGE SCALE GENOMIC DNA]</scope>
    <source>
        <strain evidence="2 3">BO-59</strain>
    </source>
</reference>
<keyword evidence="1" id="KW-0472">Membrane</keyword>
<sequence length="97" mass="11001">MKLLEKLIKLVNTLQFIVYLHPQTMKKTGLIILLITALSLFNDVAVAQCSICAKTVMQMGDQPAKGFNDGIIYLMIVPYIAIGIVAYKWWQNEKRKS</sequence>
<protein>
    <submittedName>
        <fullName evidence="2">Uncharacterized protein</fullName>
    </submittedName>
</protein>